<feature type="compositionally biased region" description="Basic and acidic residues" evidence="1">
    <location>
        <begin position="203"/>
        <end position="223"/>
    </location>
</feature>
<dbReference type="PANTHER" id="PTHR13464:SF0">
    <property type="entry name" value="SAP30-BINDING PROTEIN"/>
    <property type="match status" value="1"/>
</dbReference>
<dbReference type="Pfam" id="PF07818">
    <property type="entry name" value="HCNGP"/>
    <property type="match status" value="1"/>
</dbReference>
<accession>A0AA39R9C9</accession>
<feature type="compositionally biased region" description="Gly residues" evidence="1">
    <location>
        <begin position="234"/>
        <end position="244"/>
    </location>
</feature>
<name>A0AA39R9C9_9LECA</name>
<dbReference type="InterPro" id="IPR012479">
    <property type="entry name" value="SAP30BP"/>
</dbReference>
<comment type="caution">
    <text evidence="2">The sequence shown here is derived from an EMBL/GenBank/DDBJ whole genome shotgun (WGS) entry which is preliminary data.</text>
</comment>
<sequence>MSALVTYGGSDEEDAVESINDRKLASETPAQTENACYVRQGSPGPDVTTNGSLRPEEPKIEPPVQTTSANQGLVGPAGPPPSTVAEDNTFSEPSSPYTSQRATIRNLTLPTTPNLDIPPSPPGSPAPGADRKFAHFMQLKQQGVHFNAKLATSSALKNPSLLPKLMEFAGVKDQQQYATTLPPDIWDPEGFPDFAYKEELAKSQKEISKRKEEEKAKATREGIEFVSATDSGQPGRGVTPGMGVGSKAIRGSAAERVMAGLDRDRTSSPKMGAAGPKKEMERRGGKTDGAPPAGNSRSRKRSRSR</sequence>
<proteinExistence type="predicted"/>
<evidence type="ECO:0000313" key="2">
    <source>
        <dbReference type="EMBL" id="KAK0516185.1"/>
    </source>
</evidence>
<protein>
    <submittedName>
        <fullName evidence="2">Uncharacterized protein</fullName>
    </submittedName>
</protein>
<feature type="region of interest" description="Disordered" evidence="1">
    <location>
        <begin position="203"/>
        <end position="305"/>
    </location>
</feature>
<organism evidence="2 3">
    <name type="scientific">Cladonia borealis</name>
    <dbReference type="NCBI Taxonomy" id="184061"/>
    <lineage>
        <taxon>Eukaryota</taxon>
        <taxon>Fungi</taxon>
        <taxon>Dikarya</taxon>
        <taxon>Ascomycota</taxon>
        <taxon>Pezizomycotina</taxon>
        <taxon>Lecanoromycetes</taxon>
        <taxon>OSLEUM clade</taxon>
        <taxon>Lecanoromycetidae</taxon>
        <taxon>Lecanorales</taxon>
        <taxon>Lecanorineae</taxon>
        <taxon>Cladoniaceae</taxon>
        <taxon>Cladonia</taxon>
    </lineage>
</organism>
<feature type="region of interest" description="Disordered" evidence="1">
    <location>
        <begin position="1"/>
        <end position="131"/>
    </location>
</feature>
<dbReference type="GO" id="GO:0006355">
    <property type="term" value="P:regulation of DNA-templated transcription"/>
    <property type="evidence" value="ECO:0007669"/>
    <property type="project" value="InterPro"/>
</dbReference>
<dbReference type="PANTHER" id="PTHR13464">
    <property type="entry name" value="TRANSCRIPTIONAL REGULATOR PROTEIN HCNGP"/>
    <property type="match status" value="1"/>
</dbReference>
<dbReference type="GO" id="GO:0005634">
    <property type="term" value="C:nucleus"/>
    <property type="evidence" value="ECO:0007669"/>
    <property type="project" value="TreeGrafter"/>
</dbReference>
<evidence type="ECO:0000256" key="1">
    <source>
        <dbReference type="SAM" id="MobiDB-lite"/>
    </source>
</evidence>
<evidence type="ECO:0000313" key="3">
    <source>
        <dbReference type="Proteomes" id="UP001166286"/>
    </source>
</evidence>
<dbReference type="EMBL" id="JAFEKC020000002">
    <property type="protein sequence ID" value="KAK0516185.1"/>
    <property type="molecule type" value="Genomic_DNA"/>
</dbReference>
<feature type="compositionally biased region" description="Pro residues" evidence="1">
    <location>
        <begin position="116"/>
        <end position="125"/>
    </location>
</feature>
<keyword evidence="3" id="KW-1185">Reference proteome</keyword>
<feature type="compositionally biased region" description="Basic and acidic residues" evidence="1">
    <location>
        <begin position="276"/>
        <end position="286"/>
    </location>
</feature>
<dbReference type="Proteomes" id="UP001166286">
    <property type="component" value="Unassembled WGS sequence"/>
</dbReference>
<gene>
    <name evidence="2" type="ORF">JMJ35_000788</name>
</gene>
<reference evidence="2" key="1">
    <citation type="submission" date="2023-03" db="EMBL/GenBank/DDBJ databases">
        <title>Complete genome of Cladonia borealis.</title>
        <authorList>
            <person name="Park H."/>
        </authorList>
    </citation>
    <scope>NUCLEOTIDE SEQUENCE</scope>
    <source>
        <strain evidence="2">ANT050790</strain>
    </source>
</reference>
<dbReference type="AlphaFoldDB" id="A0AA39R9C9"/>
<feature type="compositionally biased region" description="Polar residues" evidence="1">
    <location>
        <begin position="85"/>
        <end position="114"/>
    </location>
</feature>